<dbReference type="KEGG" id="ssol:SULB_0035"/>
<accession>A0A0E3K7D1</accession>
<dbReference type="Proteomes" id="UP000275843">
    <property type="component" value="Chromosome"/>
</dbReference>
<dbReference type="Proteomes" id="UP000267993">
    <property type="component" value="Chromosome"/>
</dbReference>
<dbReference type="GO" id="GO:0046872">
    <property type="term" value="F:metal ion binding"/>
    <property type="evidence" value="ECO:0007669"/>
    <property type="project" value="UniProtKB-KW"/>
</dbReference>
<evidence type="ECO:0000313" key="22">
    <source>
        <dbReference type="Proteomes" id="UP000269431"/>
    </source>
</evidence>
<dbReference type="InterPro" id="IPR029060">
    <property type="entry name" value="PIN-like_dom_sf"/>
</dbReference>
<dbReference type="EMBL" id="CP011056">
    <property type="protein sequence ID" value="AKA75189.1"/>
    <property type="molecule type" value="Genomic_DNA"/>
</dbReference>
<dbReference type="GO" id="GO:0030688">
    <property type="term" value="C:preribosome, small subunit precursor"/>
    <property type="evidence" value="ECO:0007669"/>
    <property type="project" value="TreeGrafter"/>
</dbReference>
<dbReference type="Pfam" id="PF17146">
    <property type="entry name" value="PIN_6"/>
    <property type="match status" value="1"/>
</dbReference>
<dbReference type="Proteomes" id="UP000282269">
    <property type="component" value="Chromosome"/>
</dbReference>
<evidence type="ECO:0000313" key="13">
    <source>
        <dbReference type="EMBL" id="AZF80077.1"/>
    </source>
</evidence>
<evidence type="ECO:0000313" key="18">
    <source>
        <dbReference type="Proteomes" id="UP000033085"/>
    </source>
</evidence>
<evidence type="ECO:0000313" key="19">
    <source>
        <dbReference type="Proteomes" id="UP000033106"/>
    </source>
</evidence>
<evidence type="ECO:0000313" key="27">
    <source>
        <dbReference type="Proteomes" id="UP000282269"/>
    </source>
</evidence>
<dbReference type="EMBL" id="CP033235">
    <property type="protein sequence ID" value="AZF67003.1"/>
    <property type="molecule type" value="Genomic_DNA"/>
</dbReference>
<dbReference type="InterPro" id="IPR033411">
    <property type="entry name" value="Ribonuclease_PIN"/>
</dbReference>
<dbReference type="OMA" id="LYTDDYG"/>
<dbReference type="Gene3D" id="3.40.50.1010">
    <property type="entry name" value="5'-nuclease"/>
    <property type="match status" value="1"/>
</dbReference>
<evidence type="ECO:0000313" key="6">
    <source>
        <dbReference type="EMBL" id="AKA75189.1"/>
    </source>
</evidence>
<evidence type="ECO:0000313" key="24">
    <source>
        <dbReference type="Proteomes" id="UP000273443"/>
    </source>
</evidence>
<evidence type="ECO:0000313" key="8">
    <source>
        <dbReference type="EMBL" id="AZF67003.1"/>
    </source>
</evidence>
<evidence type="ECO:0000313" key="25">
    <source>
        <dbReference type="Proteomes" id="UP000275843"/>
    </source>
</evidence>
<reference evidence="6" key="5">
    <citation type="submission" date="2018-10" db="EMBL/GenBank/DDBJ databases">
        <authorList>
            <person name="McCarthy S."/>
            <person name="Gradnigo J."/>
            <person name="Johnson T."/>
            <person name="Payne S."/>
            <person name="Lipzen A."/>
            <person name="Schackwitz W."/>
            <person name="Martin J."/>
            <person name="Moriyama E."/>
            <person name="Blum P."/>
        </authorList>
    </citation>
    <scope>NUCLEOTIDE SEQUENCE</scope>
    <source>
        <strain evidence="5">SARC-B</strain>
        <strain evidence="6">SARC-C</strain>
        <strain evidence="7">SULA</strain>
    </source>
</reference>
<dbReference type="EMBL" id="LT549890">
    <property type="protein sequence ID" value="SAI85914.1"/>
    <property type="molecule type" value="Genomic_DNA"/>
</dbReference>
<dbReference type="EMBL" id="CP011055">
    <property type="protein sequence ID" value="AKA72489.1"/>
    <property type="molecule type" value="Genomic_DNA"/>
</dbReference>
<dbReference type="GeneID" id="44127952"/>
<evidence type="ECO:0000313" key="7">
    <source>
        <dbReference type="EMBL" id="AKA77882.1"/>
    </source>
</evidence>
<dbReference type="EMBL" id="CP033241">
    <property type="protein sequence ID" value="AZF82685.1"/>
    <property type="molecule type" value="Genomic_DNA"/>
</dbReference>
<dbReference type="EMBL" id="CP011057">
    <property type="protein sequence ID" value="AKA77882.1"/>
    <property type="molecule type" value="Genomic_DNA"/>
</dbReference>
<evidence type="ECO:0000313" key="17">
    <source>
        <dbReference type="Proteomes" id="UP000033057"/>
    </source>
</evidence>
<evidence type="ECO:0000313" key="10">
    <source>
        <dbReference type="EMBL" id="AZF72243.1"/>
    </source>
</evidence>
<dbReference type="Proteomes" id="UP000076770">
    <property type="component" value="Chromosome i"/>
</dbReference>
<dbReference type="PATRIC" id="fig|2287.6.peg.36"/>
<dbReference type="EMBL" id="CP033237">
    <property type="protein sequence ID" value="AZF72243.1"/>
    <property type="molecule type" value="Genomic_DNA"/>
</dbReference>
<keyword evidence="1" id="KW-0540">Nuclease</keyword>
<dbReference type="Proteomes" id="UP000033085">
    <property type="component" value="Chromosome"/>
</dbReference>
<evidence type="ECO:0000313" key="26">
    <source>
        <dbReference type="Proteomes" id="UP000278715"/>
    </source>
</evidence>
<evidence type="ECO:0000313" key="16">
    <source>
        <dbReference type="EMBL" id="SAI85914.1"/>
    </source>
</evidence>
<dbReference type="RefSeq" id="WP_009992064.1">
    <property type="nucleotide sequence ID" value="NZ_CP011055.2"/>
</dbReference>
<dbReference type="InterPro" id="IPR039907">
    <property type="entry name" value="NOB1"/>
</dbReference>
<evidence type="ECO:0000256" key="2">
    <source>
        <dbReference type="ARBA" id="ARBA00022723"/>
    </source>
</evidence>
<evidence type="ECO:0000313" key="21">
    <source>
        <dbReference type="Proteomes" id="UP000267993"/>
    </source>
</evidence>
<keyword evidence="6" id="KW-0255">Endonuclease</keyword>
<dbReference type="EMBL" id="CP033236">
    <property type="protein sequence ID" value="AZF69623.1"/>
    <property type="molecule type" value="Genomic_DNA"/>
</dbReference>
<name>A0A0E3K7D1_SACSO</name>
<dbReference type="Proteomes" id="UP000269431">
    <property type="component" value="Chromosome"/>
</dbReference>
<evidence type="ECO:0000259" key="4">
    <source>
        <dbReference type="SMART" id="SM00670"/>
    </source>
</evidence>
<evidence type="ECO:0000313" key="20">
    <source>
        <dbReference type="Proteomes" id="UP000076770"/>
    </source>
</evidence>
<reference evidence="21 22" key="4">
    <citation type="journal article" date="2018" name="Proc. Natl. Acad. Sci. U.S.A.">
        <title>Nonmutational mechanism of inheritance in the Archaeon Sulfolobus solfataricus.</title>
        <authorList>
            <person name="Payne S."/>
            <person name="McCarthy S."/>
            <person name="Johnson T."/>
            <person name="North E."/>
            <person name="Blum P."/>
        </authorList>
    </citation>
    <scope>NUCLEOTIDE SEQUENCE [LARGE SCALE GENOMIC DNA]</scope>
    <source>
        <strain evidence="9 21">SARC-H</strain>
        <strain evidence="10 25">SARC-I</strain>
        <strain evidence="12 26">SARC-N</strain>
        <strain evidence="13 27">SARC-O</strain>
        <strain evidence="14 22">SUL120</strain>
        <strain evidence="8 23">SULG</strain>
        <strain evidence="11 24">SULM</strain>
    </source>
</reference>
<evidence type="ECO:0000313" key="23">
    <source>
        <dbReference type="Proteomes" id="UP000273194"/>
    </source>
</evidence>
<evidence type="ECO:0000313" key="14">
    <source>
        <dbReference type="EMBL" id="AZF82685.1"/>
    </source>
</evidence>
<dbReference type="EMBL" id="CP050869">
    <property type="protein sequence ID" value="QPG49513.1"/>
    <property type="molecule type" value="Genomic_DNA"/>
</dbReference>
<dbReference type="SMART" id="SM00670">
    <property type="entry name" value="PINc"/>
    <property type="match status" value="1"/>
</dbReference>
<keyword evidence="3" id="KW-0378">Hydrolase</keyword>
<dbReference type="Proteomes" id="UP000273194">
    <property type="component" value="Chromosome"/>
</dbReference>
<gene>
    <name evidence="15" type="ORF">HFC64_06485</name>
    <name evidence="16" type="ORF">SSOP1_2360</name>
    <name evidence="7" type="ORF">SULA_0034</name>
    <name evidence="5" type="ORF">SULB_0035</name>
    <name evidence="6" type="ORF">SULC_0034</name>
    <name evidence="8" type="ORF">SULG_00175</name>
    <name evidence="9" type="ORF">SULH_00175</name>
    <name evidence="10" type="ORF">SULI_00175</name>
    <name evidence="11" type="ORF">SULM_00175</name>
    <name evidence="12" type="ORF">SULN_00175</name>
    <name evidence="13" type="ORF">SULO_00175</name>
    <name evidence="14" type="ORF">SULZ_00175</name>
</gene>
<dbReference type="PANTHER" id="PTHR12814">
    <property type="entry name" value="RNA-BINDING PROTEIN NOB1"/>
    <property type="match status" value="1"/>
</dbReference>
<evidence type="ECO:0000313" key="11">
    <source>
        <dbReference type="EMBL" id="AZF74863.1"/>
    </source>
</evidence>
<evidence type="ECO:0000313" key="9">
    <source>
        <dbReference type="EMBL" id="AZF69623.1"/>
    </source>
</evidence>
<evidence type="ECO:0000313" key="12">
    <source>
        <dbReference type="EMBL" id="AZF77471.1"/>
    </source>
</evidence>
<dbReference type="GeneID" id="1453714"/>
<dbReference type="Proteomes" id="UP000278715">
    <property type="component" value="Chromosome"/>
</dbReference>
<dbReference type="PANTHER" id="PTHR12814:SF2">
    <property type="entry name" value="RNA-BINDING PROTEIN NOB1"/>
    <property type="match status" value="1"/>
</dbReference>
<dbReference type="Proteomes" id="UP000033057">
    <property type="component" value="Chromosome"/>
</dbReference>
<feature type="domain" description="PIN" evidence="4">
    <location>
        <begin position="1"/>
        <end position="102"/>
    </location>
</feature>
<organism evidence="6 17">
    <name type="scientific">Saccharolobus solfataricus</name>
    <name type="common">Sulfolobus solfataricus</name>
    <dbReference type="NCBI Taxonomy" id="2287"/>
    <lineage>
        <taxon>Archaea</taxon>
        <taxon>Thermoproteota</taxon>
        <taxon>Thermoprotei</taxon>
        <taxon>Sulfolobales</taxon>
        <taxon>Sulfolobaceae</taxon>
        <taxon>Saccharolobus</taxon>
    </lineage>
</organism>
<dbReference type="GO" id="GO:0030490">
    <property type="term" value="P:maturation of SSU-rRNA"/>
    <property type="evidence" value="ECO:0007669"/>
    <property type="project" value="TreeGrafter"/>
</dbReference>
<evidence type="ECO:0000256" key="1">
    <source>
        <dbReference type="ARBA" id="ARBA00022722"/>
    </source>
</evidence>
<dbReference type="AlphaFoldDB" id="A0A0E3K7D1"/>
<dbReference type="CDD" id="cd09876">
    <property type="entry name" value="PIN_Nob1-like"/>
    <property type="match status" value="1"/>
</dbReference>
<dbReference type="EMBL" id="CP033240">
    <property type="protein sequence ID" value="AZF80077.1"/>
    <property type="molecule type" value="Genomic_DNA"/>
</dbReference>
<dbReference type="KEGG" id="ssoa:SULA_0034"/>
<evidence type="ECO:0000313" key="28">
    <source>
        <dbReference type="Proteomes" id="UP000594632"/>
    </source>
</evidence>
<dbReference type="Gene3D" id="2.20.28.30">
    <property type="entry name" value="RNA polymerase ii, chain L"/>
    <property type="match status" value="1"/>
</dbReference>
<reference evidence="17 18" key="1">
    <citation type="journal article" date="2015" name="Genome Announc.">
        <title>Complete Genome Sequence of Sulfolobus solfataricus Strain 98/2 and Evolved Derivatives.</title>
        <authorList>
            <person name="McCarthy S."/>
            <person name="Gradnigo J."/>
            <person name="Johnson T."/>
            <person name="Payne S."/>
            <person name="Lipzen A."/>
            <person name="Martin J."/>
            <person name="Schackwitz W."/>
            <person name="Moriyama E."/>
            <person name="Blum P."/>
        </authorList>
    </citation>
    <scope>NUCLEOTIDE SEQUENCE [LARGE SCALE GENOMIC DNA]</scope>
    <source>
        <strain evidence="17">98/2 SULC</strain>
        <strain evidence="5">SARC-B</strain>
        <strain evidence="6">SARC-C</strain>
        <strain evidence="7 19">SULA</strain>
        <strain evidence="18">SULB</strain>
    </source>
</reference>
<protein>
    <submittedName>
        <fullName evidence="6">NOB1 family endonuclease</fullName>
    </submittedName>
    <submittedName>
        <fullName evidence="16">Nucleotide-binding protein PINc</fullName>
    </submittedName>
</protein>
<dbReference type="EMBL" id="CP033239">
    <property type="protein sequence ID" value="AZF77471.1"/>
    <property type="molecule type" value="Genomic_DNA"/>
</dbReference>
<dbReference type="GO" id="GO:0016787">
    <property type="term" value="F:hydrolase activity"/>
    <property type="evidence" value="ECO:0007669"/>
    <property type="project" value="UniProtKB-KW"/>
</dbReference>
<dbReference type="GO" id="GO:0004521">
    <property type="term" value="F:RNA endonuclease activity"/>
    <property type="evidence" value="ECO:0007669"/>
    <property type="project" value="TreeGrafter"/>
</dbReference>
<dbReference type="Proteomes" id="UP000273443">
    <property type="component" value="Chromosome"/>
</dbReference>
<dbReference type="EMBL" id="CP033238">
    <property type="protein sequence ID" value="AZF74863.1"/>
    <property type="molecule type" value="Genomic_DNA"/>
</dbReference>
<evidence type="ECO:0000313" key="5">
    <source>
        <dbReference type="EMBL" id="AKA72489.1"/>
    </source>
</evidence>
<dbReference type="Proteomes" id="UP000033106">
    <property type="component" value="Chromosome"/>
</dbReference>
<dbReference type="OrthoDB" id="27944at2157"/>
<dbReference type="Proteomes" id="UP000594632">
    <property type="component" value="Chromosome"/>
</dbReference>
<reference evidence="16" key="2">
    <citation type="submission" date="2016-04" db="EMBL/GenBank/DDBJ databases">
        <authorList>
            <person name="Evans L.H."/>
            <person name="Alamgir A."/>
            <person name="Owens N."/>
            <person name="Weber N.D."/>
            <person name="Virtaneva K."/>
            <person name="Barbian K."/>
            <person name="Babar A."/>
            <person name="Rosenke K."/>
        </authorList>
    </citation>
    <scope>NUCLEOTIDE SEQUENCE</scope>
    <source>
        <strain evidence="16">P1</strain>
    </source>
</reference>
<evidence type="ECO:0000313" key="15">
    <source>
        <dbReference type="EMBL" id="QPG49513.1"/>
    </source>
</evidence>
<dbReference type="InterPro" id="IPR002716">
    <property type="entry name" value="PIN_dom"/>
</dbReference>
<sequence length="158" mass="17994">MHIIFDTSGFLSGLQLSLDRVYTTQEVINEIKDKYSRFNLEIAISSGKVIIMKPSTRSVEKVTKVLNLTKERKLSNTDISVIALALDLQPSIVFTDDLSVQNILKQLGIQFSSVKINKKVEKSFKFKYVCVNCKREFNIDHGECPYCGGKVVKRRIME</sequence>
<reference evidence="20" key="3">
    <citation type="submission" date="2016-04" db="EMBL/GenBank/DDBJ databases">
        <authorList>
            <person name="Shah S.A."/>
            <person name="Garrett R.A."/>
        </authorList>
    </citation>
    <scope>NUCLEOTIDE SEQUENCE [LARGE SCALE GENOMIC DNA]</scope>
    <source>
        <strain evidence="20">ATCC 35091 / DSM 1616 / JCM 8930 / NBRC 15331 / P1</strain>
    </source>
</reference>
<evidence type="ECO:0000256" key="3">
    <source>
        <dbReference type="ARBA" id="ARBA00022801"/>
    </source>
</evidence>
<keyword evidence="2" id="KW-0479">Metal-binding</keyword>
<dbReference type="SUPFAM" id="SSF88723">
    <property type="entry name" value="PIN domain-like"/>
    <property type="match status" value="1"/>
</dbReference>
<dbReference type="KEGG" id="ssof:SULC_0034"/>
<proteinExistence type="predicted"/>
<reference evidence="15 28" key="6">
    <citation type="journal article" date="2020" name="Nat. Commun.">
        <title>The structures of two archaeal type IV pili illuminate evolutionary relationships.</title>
        <authorList>
            <person name="Wang F."/>
            <person name="Baquero D.P."/>
            <person name="Su Z."/>
            <person name="Beltran L.C."/>
            <person name="Prangishvili D."/>
            <person name="Krupovic M."/>
            <person name="Egelman E.H."/>
        </authorList>
    </citation>
    <scope>NUCLEOTIDE SEQUENCE [LARGE SCALE GENOMIC DNA]</scope>
    <source>
        <strain evidence="15 28">POZ149</strain>
    </source>
</reference>